<evidence type="ECO:0000313" key="5">
    <source>
        <dbReference type="Proteomes" id="UP000320496"/>
    </source>
</evidence>
<keyword evidence="5" id="KW-1185">Reference proteome</keyword>
<dbReference type="Gene3D" id="3.40.50.300">
    <property type="entry name" value="P-loop containing nucleotide triphosphate hydrolases"/>
    <property type="match status" value="1"/>
</dbReference>
<evidence type="ECO:0000256" key="1">
    <source>
        <dbReference type="ARBA" id="ARBA00022679"/>
    </source>
</evidence>
<gene>
    <name evidence="4" type="ORF">Mal4_47730</name>
</gene>
<protein>
    <submittedName>
        <fullName evidence="4">Sulfotransferase domain protein</fullName>
    </submittedName>
</protein>
<evidence type="ECO:0000256" key="2">
    <source>
        <dbReference type="ARBA" id="ARBA00023180"/>
    </source>
</evidence>
<dbReference type="EMBL" id="CP036275">
    <property type="protein sequence ID" value="QDU40417.1"/>
    <property type="molecule type" value="Genomic_DNA"/>
</dbReference>
<organism evidence="4 5">
    <name type="scientific">Maioricimonas rarisocia</name>
    <dbReference type="NCBI Taxonomy" id="2528026"/>
    <lineage>
        <taxon>Bacteria</taxon>
        <taxon>Pseudomonadati</taxon>
        <taxon>Planctomycetota</taxon>
        <taxon>Planctomycetia</taxon>
        <taxon>Planctomycetales</taxon>
        <taxon>Planctomycetaceae</taxon>
        <taxon>Maioricimonas</taxon>
    </lineage>
</organism>
<dbReference type="RefSeq" id="WP_197443740.1">
    <property type="nucleotide sequence ID" value="NZ_CP036275.1"/>
</dbReference>
<dbReference type="InterPro" id="IPR037359">
    <property type="entry name" value="NST/OST"/>
</dbReference>
<dbReference type="PANTHER" id="PTHR10605">
    <property type="entry name" value="HEPARAN SULFATE SULFOTRANSFERASE"/>
    <property type="match status" value="1"/>
</dbReference>
<reference evidence="4 5" key="1">
    <citation type="submission" date="2019-02" db="EMBL/GenBank/DDBJ databases">
        <title>Deep-cultivation of Planctomycetes and their phenomic and genomic characterization uncovers novel biology.</title>
        <authorList>
            <person name="Wiegand S."/>
            <person name="Jogler M."/>
            <person name="Boedeker C."/>
            <person name="Pinto D."/>
            <person name="Vollmers J."/>
            <person name="Rivas-Marin E."/>
            <person name="Kohn T."/>
            <person name="Peeters S.H."/>
            <person name="Heuer A."/>
            <person name="Rast P."/>
            <person name="Oberbeckmann S."/>
            <person name="Bunk B."/>
            <person name="Jeske O."/>
            <person name="Meyerdierks A."/>
            <person name="Storesund J.E."/>
            <person name="Kallscheuer N."/>
            <person name="Luecker S."/>
            <person name="Lage O.M."/>
            <person name="Pohl T."/>
            <person name="Merkel B.J."/>
            <person name="Hornburger P."/>
            <person name="Mueller R.-W."/>
            <person name="Bruemmer F."/>
            <person name="Labrenz M."/>
            <person name="Spormann A.M."/>
            <person name="Op den Camp H."/>
            <person name="Overmann J."/>
            <person name="Amann R."/>
            <person name="Jetten M.S.M."/>
            <person name="Mascher T."/>
            <person name="Medema M.H."/>
            <person name="Devos D.P."/>
            <person name="Kaster A.-K."/>
            <person name="Ovreas L."/>
            <person name="Rohde M."/>
            <person name="Galperin M.Y."/>
            <person name="Jogler C."/>
        </authorList>
    </citation>
    <scope>NUCLEOTIDE SEQUENCE [LARGE SCALE GENOMIC DNA]</scope>
    <source>
        <strain evidence="4 5">Mal4</strain>
    </source>
</reference>
<dbReference type="GO" id="GO:0008146">
    <property type="term" value="F:sulfotransferase activity"/>
    <property type="evidence" value="ECO:0007669"/>
    <property type="project" value="InterPro"/>
</dbReference>
<keyword evidence="1 4" id="KW-0808">Transferase</keyword>
<dbReference type="KEGG" id="mri:Mal4_47730"/>
<dbReference type="Pfam" id="PF00685">
    <property type="entry name" value="Sulfotransfer_1"/>
    <property type="match status" value="1"/>
</dbReference>
<name>A0A517ZD72_9PLAN</name>
<dbReference type="AlphaFoldDB" id="A0A517ZD72"/>
<dbReference type="PANTHER" id="PTHR10605:SF56">
    <property type="entry name" value="BIFUNCTIONAL HEPARAN SULFATE N-DEACETYLASE_N-SULFOTRANSFERASE"/>
    <property type="match status" value="1"/>
</dbReference>
<feature type="domain" description="Sulfotransferase" evidence="3">
    <location>
        <begin position="41"/>
        <end position="262"/>
    </location>
</feature>
<evidence type="ECO:0000313" key="4">
    <source>
        <dbReference type="EMBL" id="QDU40417.1"/>
    </source>
</evidence>
<dbReference type="InterPro" id="IPR027417">
    <property type="entry name" value="P-loop_NTPase"/>
</dbReference>
<keyword evidence="2" id="KW-0325">Glycoprotein</keyword>
<sequence length="293" mass="34063">MHKIVARGITPVTATQYVATRLRERAQVMLRRLSSDQRPLPDFLIIGGQKCGTSSLYRYLISHPQIEPSLTKEVHYFDLHYGKGEAWYSAHFPRCDRADERGLERGFLTGESSPYYLMDPRVPKRVADLIPDVKLIVLLRNPIDRAFSHYHSQVRRGREKLSFEDAIDTEPERLAGEEERLLADPSCTSSAHRHFSYTAKGIYIDQIERWLEVFDRERLLVLNTADLRRDAPRSVARVESFLGLEPHEIEVSTAHNVGSYAPMHESTRARLREFFRPHNERLFAFLGEEWTWD</sequence>
<dbReference type="SUPFAM" id="SSF52540">
    <property type="entry name" value="P-loop containing nucleoside triphosphate hydrolases"/>
    <property type="match status" value="1"/>
</dbReference>
<dbReference type="Proteomes" id="UP000320496">
    <property type="component" value="Chromosome"/>
</dbReference>
<accession>A0A517ZD72</accession>
<evidence type="ECO:0000259" key="3">
    <source>
        <dbReference type="Pfam" id="PF00685"/>
    </source>
</evidence>
<dbReference type="InterPro" id="IPR000863">
    <property type="entry name" value="Sulfotransferase_dom"/>
</dbReference>
<proteinExistence type="predicted"/>